<protein>
    <submittedName>
        <fullName evidence="2">Uncharacterized protein</fullName>
    </submittedName>
</protein>
<reference evidence="2" key="3">
    <citation type="submission" date="2021-05" db="UniProtKB">
        <authorList>
            <consortium name="EnsemblPlants"/>
        </authorList>
    </citation>
    <scope>IDENTIFICATION</scope>
    <source>
        <strain evidence="2">cv. B73</strain>
    </source>
</reference>
<sequence length="115" mass="12143">MGNCRRGSGRQGRVGRSAGVLAGRGHGERAALGGVGRWRAGRSRRAGSIAQRASKQLRSKEDAPRTREKELEGAAGNATMGEPPLAGRAREDRAEGIGKMDERACLIFMLELSGG</sequence>
<evidence type="ECO:0000313" key="3">
    <source>
        <dbReference type="Proteomes" id="UP000007305"/>
    </source>
</evidence>
<evidence type="ECO:0000313" key="2">
    <source>
        <dbReference type="EnsemblPlants" id="Zm00001eb217040_P001"/>
    </source>
</evidence>
<dbReference type="AlphaFoldDB" id="A0A804P8Y2"/>
<organism evidence="2 3">
    <name type="scientific">Zea mays</name>
    <name type="common">Maize</name>
    <dbReference type="NCBI Taxonomy" id="4577"/>
    <lineage>
        <taxon>Eukaryota</taxon>
        <taxon>Viridiplantae</taxon>
        <taxon>Streptophyta</taxon>
        <taxon>Embryophyta</taxon>
        <taxon>Tracheophyta</taxon>
        <taxon>Spermatophyta</taxon>
        <taxon>Magnoliopsida</taxon>
        <taxon>Liliopsida</taxon>
        <taxon>Poales</taxon>
        <taxon>Poaceae</taxon>
        <taxon>PACMAD clade</taxon>
        <taxon>Panicoideae</taxon>
        <taxon>Andropogonodae</taxon>
        <taxon>Andropogoneae</taxon>
        <taxon>Tripsacinae</taxon>
        <taxon>Zea</taxon>
    </lineage>
</organism>
<dbReference type="Proteomes" id="UP000007305">
    <property type="component" value="Chromosome 5"/>
</dbReference>
<dbReference type="InParanoid" id="A0A804P8Y2"/>
<proteinExistence type="predicted"/>
<accession>A0A804P8Y2</accession>
<name>A0A804P8Y2_MAIZE</name>
<keyword evidence="3" id="KW-1185">Reference proteome</keyword>
<evidence type="ECO:0000256" key="1">
    <source>
        <dbReference type="SAM" id="MobiDB-lite"/>
    </source>
</evidence>
<reference evidence="3" key="1">
    <citation type="journal article" date="2009" name="Science">
        <title>The B73 maize genome: complexity, diversity, and dynamics.</title>
        <authorList>
            <person name="Schnable P.S."/>
            <person name="Ware D."/>
            <person name="Fulton R.S."/>
            <person name="Stein J.C."/>
            <person name="Wei F."/>
            <person name="Pasternak S."/>
            <person name="Liang C."/>
            <person name="Zhang J."/>
            <person name="Fulton L."/>
            <person name="Graves T.A."/>
            <person name="Minx P."/>
            <person name="Reily A.D."/>
            <person name="Courtney L."/>
            <person name="Kruchowski S.S."/>
            <person name="Tomlinson C."/>
            <person name="Strong C."/>
            <person name="Delehaunty K."/>
            <person name="Fronick C."/>
            <person name="Courtney B."/>
            <person name="Rock S.M."/>
            <person name="Belter E."/>
            <person name="Du F."/>
            <person name="Kim K."/>
            <person name="Abbott R.M."/>
            <person name="Cotton M."/>
            <person name="Levy A."/>
            <person name="Marchetto P."/>
            <person name="Ochoa K."/>
            <person name="Jackson S.M."/>
            <person name="Gillam B."/>
            <person name="Chen W."/>
            <person name="Yan L."/>
            <person name="Higginbotham J."/>
            <person name="Cardenas M."/>
            <person name="Waligorski J."/>
            <person name="Applebaum E."/>
            <person name="Phelps L."/>
            <person name="Falcone J."/>
            <person name="Kanchi K."/>
            <person name="Thane T."/>
            <person name="Scimone A."/>
            <person name="Thane N."/>
            <person name="Henke J."/>
            <person name="Wang T."/>
            <person name="Ruppert J."/>
            <person name="Shah N."/>
            <person name="Rotter K."/>
            <person name="Hodges J."/>
            <person name="Ingenthron E."/>
            <person name="Cordes M."/>
            <person name="Kohlberg S."/>
            <person name="Sgro J."/>
            <person name="Delgado B."/>
            <person name="Mead K."/>
            <person name="Chinwalla A."/>
            <person name="Leonard S."/>
            <person name="Crouse K."/>
            <person name="Collura K."/>
            <person name="Kudrna D."/>
            <person name="Currie J."/>
            <person name="He R."/>
            <person name="Angelova A."/>
            <person name="Rajasekar S."/>
            <person name="Mueller T."/>
            <person name="Lomeli R."/>
            <person name="Scara G."/>
            <person name="Ko A."/>
            <person name="Delaney K."/>
            <person name="Wissotski M."/>
            <person name="Lopez G."/>
            <person name="Campos D."/>
            <person name="Braidotti M."/>
            <person name="Ashley E."/>
            <person name="Golser W."/>
            <person name="Kim H."/>
            <person name="Lee S."/>
            <person name="Lin J."/>
            <person name="Dujmic Z."/>
            <person name="Kim W."/>
            <person name="Talag J."/>
            <person name="Zuccolo A."/>
            <person name="Fan C."/>
            <person name="Sebastian A."/>
            <person name="Kramer M."/>
            <person name="Spiegel L."/>
            <person name="Nascimento L."/>
            <person name="Zutavern T."/>
            <person name="Miller B."/>
            <person name="Ambroise C."/>
            <person name="Muller S."/>
            <person name="Spooner W."/>
            <person name="Narechania A."/>
            <person name="Ren L."/>
            <person name="Wei S."/>
            <person name="Kumari S."/>
            <person name="Faga B."/>
            <person name="Levy M.J."/>
            <person name="McMahan L."/>
            <person name="Van Buren P."/>
            <person name="Vaughn M.W."/>
            <person name="Ying K."/>
            <person name="Yeh C.-T."/>
            <person name="Emrich S.J."/>
            <person name="Jia Y."/>
            <person name="Kalyanaraman A."/>
            <person name="Hsia A.-P."/>
            <person name="Barbazuk W.B."/>
            <person name="Baucom R.S."/>
            <person name="Brutnell T.P."/>
            <person name="Carpita N.C."/>
            <person name="Chaparro C."/>
            <person name="Chia J.-M."/>
            <person name="Deragon J.-M."/>
            <person name="Estill J.C."/>
            <person name="Fu Y."/>
            <person name="Jeddeloh J.A."/>
            <person name="Han Y."/>
            <person name="Lee H."/>
            <person name="Li P."/>
            <person name="Lisch D.R."/>
            <person name="Liu S."/>
            <person name="Liu Z."/>
            <person name="Nagel D.H."/>
            <person name="McCann M.C."/>
            <person name="SanMiguel P."/>
            <person name="Myers A.M."/>
            <person name="Nettleton D."/>
            <person name="Nguyen J."/>
            <person name="Penning B.W."/>
            <person name="Ponnala L."/>
            <person name="Schneider K.L."/>
            <person name="Schwartz D.C."/>
            <person name="Sharma A."/>
            <person name="Soderlund C."/>
            <person name="Springer N.M."/>
            <person name="Sun Q."/>
            <person name="Wang H."/>
            <person name="Waterman M."/>
            <person name="Westerman R."/>
            <person name="Wolfgruber T.K."/>
            <person name="Yang L."/>
            <person name="Yu Y."/>
            <person name="Zhang L."/>
            <person name="Zhou S."/>
            <person name="Zhu Q."/>
            <person name="Bennetzen J.L."/>
            <person name="Dawe R.K."/>
            <person name="Jiang J."/>
            <person name="Jiang N."/>
            <person name="Presting G.G."/>
            <person name="Wessler S.R."/>
            <person name="Aluru S."/>
            <person name="Martienssen R.A."/>
            <person name="Clifton S.W."/>
            <person name="McCombie W.R."/>
            <person name="Wing R.A."/>
            <person name="Wilson R.K."/>
        </authorList>
    </citation>
    <scope>NUCLEOTIDE SEQUENCE [LARGE SCALE GENOMIC DNA]</scope>
    <source>
        <strain evidence="3">cv. B73</strain>
    </source>
</reference>
<dbReference type="EnsemblPlants" id="Zm00001eb217040_T001">
    <property type="protein sequence ID" value="Zm00001eb217040_P001"/>
    <property type="gene ID" value="Zm00001eb217040"/>
</dbReference>
<feature type="compositionally biased region" description="Basic and acidic residues" evidence="1">
    <location>
        <begin position="58"/>
        <end position="72"/>
    </location>
</feature>
<reference evidence="2" key="2">
    <citation type="submission" date="2019-07" db="EMBL/GenBank/DDBJ databases">
        <authorList>
            <person name="Seetharam A."/>
            <person name="Woodhouse M."/>
            <person name="Cannon E."/>
        </authorList>
    </citation>
    <scope>NUCLEOTIDE SEQUENCE [LARGE SCALE GENOMIC DNA]</scope>
    <source>
        <strain evidence="2">cv. B73</strain>
    </source>
</reference>
<dbReference type="Gramene" id="Zm00001eb217040_T001">
    <property type="protein sequence ID" value="Zm00001eb217040_P001"/>
    <property type="gene ID" value="Zm00001eb217040"/>
</dbReference>
<feature type="region of interest" description="Disordered" evidence="1">
    <location>
        <begin position="1"/>
        <end position="91"/>
    </location>
</feature>